<dbReference type="GeneID" id="91519851"/>
<feature type="chain" id="PRO_5004659196" evidence="1">
    <location>
        <begin position="30"/>
        <end position="77"/>
    </location>
</feature>
<protein>
    <submittedName>
        <fullName evidence="2">Uncharacterized protein</fullName>
    </submittedName>
</protein>
<reference evidence="2 3" key="1">
    <citation type="journal article" date="2014" name="BMC Genomics">
        <title>Genome based analysis of type-I polyketide synthase and nonribosomal peptide synthetase gene clusters in seven strains of five representative Nocardia species.</title>
        <authorList>
            <person name="Komaki H."/>
            <person name="Ichikawa N."/>
            <person name="Hosoyama A."/>
            <person name="Takahashi-Nakaguchi A."/>
            <person name="Matsuzawa T."/>
            <person name="Suzuki K."/>
            <person name="Fujita N."/>
            <person name="Gonoi T."/>
        </authorList>
    </citation>
    <scope>NUCLEOTIDE SEQUENCE [LARGE SCALE GENOMIC DNA]</scope>
    <source>
        <strain evidence="2 3">NBRC 15531</strain>
    </source>
</reference>
<keyword evidence="3" id="KW-1185">Reference proteome</keyword>
<dbReference type="EMBL" id="BAFO02000020">
    <property type="protein sequence ID" value="GAD83803.1"/>
    <property type="molecule type" value="Genomic_DNA"/>
</dbReference>
<evidence type="ECO:0000313" key="3">
    <source>
        <dbReference type="Proteomes" id="UP000017048"/>
    </source>
</evidence>
<keyword evidence="1" id="KW-0732">Signal</keyword>
<evidence type="ECO:0000256" key="1">
    <source>
        <dbReference type="SAM" id="SignalP"/>
    </source>
</evidence>
<feature type="signal peptide" evidence="1">
    <location>
        <begin position="1"/>
        <end position="29"/>
    </location>
</feature>
<dbReference type="AlphaFoldDB" id="U5EBF2"/>
<comment type="caution">
    <text evidence="2">The sequence shown here is derived from an EMBL/GenBank/DDBJ whole genome shotgun (WGS) entry which is preliminary data.</text>
</comment>
<sequence length="77" mass="8083">MKKNIGRIVVAATLAGLALTSIGISTASAVGGVRGIYDTHGECLREGRAKYMDGRNDAFFCKQLPDGRFALLAPSSP</sequence>
<name>U5EBF2_NOCAS</name>
<dbReference type="RefSeq" id="WP_019049362.1">
    <property type="nucleotide sequence ID" value="NZ_BAFO02000020.1"/>
</dbReference>
<gene>
    <name evidence="2" type="ORF">NCAST_20_03720</name>
</gene>
<dbReference type="OrthoDB" id="9980104at2"/>
<evidence type="ECO:0000313" key="2">
    <source>
        <dbReference type="EMBL" id="GAD83803.1"/>
    </source>
</evidence>
<dbReference type="Proteomes" id="UP000017048">
    <property type="component" value="Unassembled WGS sequence"/>
</dbReference>
<organism evidence="2 3">
    <name type="scientific">Nocardia asteroides NBRC 15531</name>
    <dbReference type="NCBI Taxonomy" id="1110697"/>
    <lineage>
        <taxon>Bacteria</taxon>
        <taxon>Bacillati</taxon>
        <taxon>Actinomycetota</taxon>
        <taxon>Actinomycetes</taxon>
        <taxon>Mycobacteriales</taxon>
        <taxon>Nocardiaceae</taxon>
        <taxon>Nocardia</taxon>
    </lineage>
</organism>
<proteinExistence type="predicted"/>
<dbReference type="eggNOG" id="ENOG5032GM1">
    <property type="taxonomic scope" value="Bacteria"/>
</dbReference>
<accession>U5EBF2</accession>